<dbReference type="PANTHER" id="PTHR11831">
    <property type="entry name" value="30S 40S RIBOSOMAL PROTEIN"/>
    <property type="match status" value="1"/>
</dbReference>
<proteinExistence type="inferred from homology"/>
<keyword evidence="4" id="KW-0689">Ribosomal protein</keyword>
<dbReference type="EMBL" id="KN881645">
    <property type="protein sequence ID" value="KIY52169.1"/>
    <property type="molecule type" value="Genomic_DNA"/>
</dbReference>
<dbReference type="InterPro" id="IPR036986">
    <property type="entry name" value="S4_RNA-bd_sf"/>
</dbReference>
<keyword evidence="10" id="KW-1185">Reference proteome</keyword>
<protein>
    <submittedName>
        <fullName evidence="9">Alpha-L RNA-binding motif-containing protein</fullName>
    </submittedName>
</protein>
<dbReference type="InterPro" id="IPR022801">
    <property type="entry name" value="Ribosomal_uS4"/>
</dbReference>
<evidence type="ECO:0000256" key="5">
    <source>
        <dbReference type="ARBA" id="ARBA00023274"/>
    </source>
</evidence>
<name>A0A0D7AK69_9AGAR</name>
<dbReference type="OrthoDB" id="3356781at2759"/>
<evidence type="ECO:0000313" key="9">
    <source>
        <dbReference type="EMBL" id="KIY52169.1"/>
    </source>
</evidence>
<keyword evidence="3 6" id="KW-0694">RNA-binding</keyword>
<dbReference type="Proteomes" id="UP000054144">
    <property type="component" value="Unassembled WGS sequence"/>
</dbReference>
<dbReference type="CDD" id="cd00165">
    <property type="entry name" value="S4"/>
    <property type="match status" value="1"/>
</dbReference>
<sequence>MRDVFIYSPKRCLPRMSWSVKNFYNLWNRSLRRDNFDSGRATLFQCRWKAKRLVRAYHGDYINEKIFKRWYLPESIPDVRPTKPRSDDDTLTKFAQRKGRAQWQRRSAFEMPPVTSLMFANVERRVDTLIFRSCFAPSIYEARRLVIHGHVRLNGLLHRNANTRLAPGDMISVDPEAIKFFRNPADPENWSDASSTAEAAENDAIPETPVQVGDASTSELASSSEVTTTADANADSSSVHDLTPFWLPHYASPHIFIPAYIEPNFATCSAIYVRHPTASPGYSEIPTPYEADGAVMRYAWEWYVKRRTRIRSKRRLAQMPEDRSTNSLYERIGRSLGFIGNSNEAARDKTTRQRRCCLG</sequence>
<evidence type="ECO:0000256" key="7">
    <source>
        <dbReference type="SAM" id="MobiDB-lite"/>
    </source>
</evidence>
<evidence type="ECO:0000259" key="8">
    <source>
        <dbReference type="SMART" id="SM00363"/>
    </source>
</evidence>
<feature type="compositionally biased region" description="Polar residues" evidence="7">
    <location>
        <begin position="214"/>
        <end position="237"/>
    </location>
</feature>
<dbReference type="SUPFAM" id="SSF55174">
    <property type="entry name" value="Alpha-L RNA-binding motif"/>
    <property type="match status" value="1"/>
</dbReference>
<dbReference type="SMART" id="SM00363">
    <property type="entry name" value="S4"/>
    <property type="match status" value="1"/>
</dbReference>
<accession>A0A0D7AK69</accession>
<keyword evidence="5" id="KW-0687">Ribonucleoprotein</keyword>
<evidence type="ECO:0000313" key="10">
    <source>
        <dbReference type="Proteomes" id="UP000054144"/>
    </source>
</evidence>
<reference evidence="9 10" key="1">
    <citation type="journal article" date="2015" name="Fungal Genet. Biol.">
        <title>Evolution of novel wood decay mechanisms in Agaricales revealed by the genome sequences of Fistulina hepatica and Cylindrobasidium torrendii.</title>
        <authorList>
            <person name="Floudas D."/>
            <person name="Held B.W."/>
            <person name="Riley R."/>
            <person name="Nagy L.G."/>
            <person name="Koehler G."/>
            <person name="Ransdell A.S."/>
            <person name="Younus H."/>
            <person name="Chow J."/>
            <person name="Chiniquy J."/>
            <person name="Lipzen A."/>
            <person name="Tritt A."/>
            <person name="Sun H."/>
            <person name="Haridas S."/>
            <person name="LaButti K."/>
            <person name="Ohm R.A."/>
            <person name="Kues U."/>
            <person name="Blanchette R.A."/>
            <person name="Grigoriev I.V."/>
            <person name="Minto R.E."/>
            <person name="Hibbett D.S."/>
        </authorList>
    </citation>
    <scope>NUCLEOTIDE SEQUENCE [LARGE SCALE GENOMIC DNA]</scope>
    <source>
        <strain evidence="9 10">ATCC 64428</strain>
    </source>
</reference>
<comment type="similarity">
    <text evidence="1">Belongs to the universal ribosomal protein uS4 family.</text>
</comment>
<evidence type="ECO:0000256" key="1">
    <source>
        <dbReference type="ARBA" id="ARBA00007465"/>
    </source>
</evidence>
<keyword evidence="2" id="KW-0699">rRNA-binding</keyword>
<evidence type="ECO:0000256" key="3">
    <source>
        <dbReference type="ARBA" id="ARBA00022884"/>
    </source>
</evidence>
<dbReference type="Gene3D" id="3.10.290.10">
    <property type="entry name" value="RNA-binding S4 domain"/>
    <property type="match status" value="1"/>
</dbReference>
<dbReference type="GO" id="GO:0019843">
    <property type="term" value="F:rRNA binding"/>
    <property type="evidence" value="ECO:0007669"/>
    <property type="project" value="UniProtKB-KW"/>
</dbReference>
<dbReference type="InterPro" id="IPR002942">
    <property type="entry name" value="S4_RNA-bd"/>
</dbReference>
<dbReference type="PANTHER" id="PTHR11831:SF4">
    <property type="entry name" value="SMALL RIBOSOMAL SUBUNIT PROTEIN US4M"/>
    <property type="match status" value="1"/>
</dbReference>
<evidence type="ECO:0000256" key="4">
    <source>
        <dbReference type="ARBA" id="ARBA00022980"/>
    </source>
</evidence>
<dbReference type="Pfam" id="PF01479">
    <property type="entry name" value="S4"/>
    <property type="match status" value="1"/>
</dbReference>
<dbReference type="GO" id="GO:0005763">
    <property type="term" value="C:mitochondrial small ribosomal subunit"/>
    <property type="evidence" value="ECO:0007669"/>
    <property type="project" value="TreeGrafter"/>
</dbReference>
<evidence type="ECO:0000256" key="6">
    <source>
        <dbReference type="PROSITE-ProRule" id="PRU00182"/>
    </source>
</evidence>
<dbReference type="GO" id="GO:0003735">
    <property type="term" value="F:structural constituent of ribosome"/>
    <property type="evidence" value="ECO:0007669"/>
    <property type="project" value="TreeGrafter"/>
</dbReference>
<evidence type="ECO:0000256" key="2">
    <source>
        <dbReference type="ARBA" id="ARBA00022730"/>
    </source>
</evidence>
<dbReference type="PROSITE" id="PS50889">
    <property type="entry name" value="S4"/>
    <property type="match status" value="1"/>
</dbReference>
<gene>
    <name evidence="9" type="ORF">FISHEDRAFT_63921</name>
</gene>
<dbReference type="GO" id="GO:0042274">
    <property type="term" value="P:ribosomal small subunit biogenesis"/>
    <property type="evidence" value="ECO:0007669"/>
    <property type="project" value="TreeGrafter"/>
</dbReference>
<feature type="domain" description="RNA-binding S4" evidence="8">
    <location>
        <begin position="124"/>
        <end position="183"/>
    </location>
</feature>
<dbReference type="AlphaFoldDB" id="A0A0D7AK69"/>
<feature type="region of interest" description="Disordered" evidence="7">
    <location>
        <begin position="184"/>
        <end position="237"/>
    </location>
</feature>
<organism evidence="9 10">
    <name type="scientific">Fistulina hepatica ATCC 64428</name>
    <dbReference type="NCBI Taxonomy" id="1128425"/>
    <lineage>
        <taxon>Eukaryota</taxon>
        <taxon>Fungi</taxon>
        <taxon>Dikarya</taxon>
        <taxon>Basidiomycota</taxon>
        <taxon>Agaricomycotina</taxon>
        <taxon>Agaricomycetes</taxon>
        <taxon>Agaricomycetidae</taxon>
        <taxon>Agaricales</taxon>
        <taxon>Fistulinaceae</taxon>
        <taxon>Fistulina</taxon>
    </lineage>
</organism>